<dbReference type="GO" id="GO:0016272">
    <property type="term" value="C:prefoldin complex"/>
    <property type="evidence" value="ECO:0007669"/>
    <property type="project" value="InterPro"/>
</dbReference>
<sequence>MATPQAMFAAMQKKLTDESRTYETLGEEMSANAIARQQASQQLSENEMVLKELELLEDEAKVYKLIGPVLMKQDLEEARGNVGKRLDYIRAESERLEKKAGELQKKQLDKQKDIMELQQKMMALANPSGGE</sequence>
<dbReference type="GO" id="GO:0005737">
    <property type="term" value="C:cytoplasm"/>
    <property type="evidence" value="ECO:0007669"/>
    <property type="project" value="TreeGrafter"/>
</dbReference>
<dbReference type="CDD" id="cd23161">
    <property type="entry name" value="Prefoldin_6"/>
    <property type="match status" value="1"/>
</dbReference>
<dbReference type="InterPro" id="IPR009053">
    <property type="entry name" value="Prefoldin"/>
</dbReference>
<dbReference type="SUPFAM" id="SSF46579">
    <property type="entry name" value="Prefoldin"/>
    <property type="match status" value="1"/>
</dbReference>
<feature type="coiled-coil region" evidence="3">
    <location>
        <begin position="86"/>
        <end position="120"/>
    </location>
</feature>
<dbReference type="InParanoid" id="A0A090LY93"/>
<proteinExistence type="inferred from homology"/>
<reference evidence="4 5" key="2">
    <citation type="journal article" date="2014" name="BMC Genomics">
        <title>An improved genome of the model marine alga Ostreococcus tauri unfolds by assessing Illumina de novo assemblies.</title>
        <authorList>
            <person name="Blanc-Mathieu R."/>
            <person name="Verhelst B."/>
            <person name="Derelle E."/>
            <person name="Rombauts S."/>
            <person name="Bouget F.Y."/>
            <person name="Carre I."/>
            <person name="Chateau A."/>
            <person name="Eyre-Walker A."/>
            <person name="Grimsley N."/>
            <person name="Moreau H."/>
            <person name="Piegu B."/>
            <person name="Rivals E."/>
            <person name="Schackwitz W."/>
            <person name="Van de Peer Y."/>
            <person name="Piganeau G."/>
        </authorList>
    </citation>
    <scope>NUCLEOTIDE SEQUENCE [LARGE SCALE GENOMIC DNA]</scope>
    <source>
        <strain evidence="5">OTTH 0595 / CCAP 157/2 / RCC745</strain>
    </source>
</reference>
<keyword evidence="3" id="KW-0175">Coiled coil</keyword>
<dbReference type="OrthoDB" id="248120at2759"/>
<organism evidence="4 5">
    <name type="scientific">Ostreococcus tauri</name>
    <name type="common">Marine green alga</name>
    <dbReference type="NCBI Taxonomy" id="70448"/>
    <lineage>
        <taxon>Eukaryota</taxon>
        <taxon>Viridiplantae</taxon>
        <taxon>Chlorophyta</taxon>
        <taxon>Mamiellophyceae</taxon>
        <taxon>Mamiellales</taxon>
        <taxon>Bathycoccaceae</taxon>
        <taxon>Ostreococcus</taxon>
    </lineage>
</organism>
<dbReference type="STRING" id="70448.A0A090LY93"/>
<dbReference type="Gene3D" id="1.10.287.370">
    <property type="match status" value="1"/>
</dbReference>
<keyword evidence="2" id="KW-0143">Chaperone</keyword>
<evidence type="ECO:0000313" key="4">
    <source>
        <dbReference type="EMBL" id="CEF96741.1"/>
    </source>
</evidence>
<accession>A0A090LY93</accession>
<dbReference type="InterPro" id="IPR002777">
    <property type="entry name" value="PFD_beta-like"/>
</dbReference>
<comment type="caution">
    <text evidence="4">The sequence shown here is derived from an EMBL/GenBank/DDBJ whole genome shotgun (WGS) entry which is preliminary data.</text>
</comment>
<dbReference type="GO" id="GO:0051087">
    <property type="term" value="F:protein-folding chaperone binding"/>
    <property type="evidence" value="ECO:0007669"/>
    <property type="project" value="TreeGrafter"/>
</dbReference>
<keyword evidence="5" id="KW-1185">Reference proteome</keyword>
<evidence type="ECO:0000256" key="2">
    <source>
        <dbReference type="ARBA" id="ARBA00023186"/>
    </source>
</evidence>
<dbReference type="KEGG" id="ota:OT_ostta01g03940"/>
<evidence type="ECO:0000313" key="5">
    <source>
        <dbReference type="Proteomes" id="UP000009170"/>
    </source>
</evidence>
<dbReference type="Pfam" id="PF01920">
    <property type="entry name" value="Prefoldin_2"/>
    <property type="match status" value="1"/>
</dbReference>
<comment type="similarity">
    <text evidence="1">Belongs to the prefoldin subunit beta family.</text>
</comment>
<dbReference type="GO" id="GO:0009409">
    <property type="term" value="P:response to cold"/>
    <property type="evidence" value="ECO:0007669"/>
    <property type="project" value="UniProtKB-ARBA"/>
</dbReference>
<name>A0A090LY93_OSTTA</name>
<gene>
    <name evidence="4" type="ORF">OT_ostta01g03940</name>
</gene>
<reference evidence="5" key="1">
    <citation type="journal article" date="2006" name="Proc. Natl. Acad. Sci. U.S.A.">
        <title>Genome analysis of the smallest free-living eukaryote Ostreococcus tauri unveils many unique features.</title>
        <authorList>
            <person name="Derelle E."/>
            <person name="Ferraz C."/>
            <person name="Rombauts S."/>
            <person name="Rouze P."/>
            <person name="Worden A.Z."/>
            <person name="Robbens S."/>
            <person name="Partensky F."/>
            <person name="Degroeve S."/>
            <person name="Echeynie S."/>
            <person name="Cooke R."/>
            <person name="Saeys Y."/>
            <person name="Wuyts J."/>
            <person name="Jabbari K."/>
            <person name="Bowler C."/>
            <person name="Panaud O."/>
            <person name="Piegu B."/>
            <person name="Ball S.G."/>
            <person name="Ral J.-P."/>
            <person name="Bouget F.-Y."/>
            <person name="Piganeau G."/>
            <person name="De Baets B."/>
            <person name="Picard A."/>
            <person name="Delseny M."/>
            <person name="Demaille J."/>
            <person name="Van de Peer Y."/>
            <person name="Moreau H."/>
        </authorList>
    </citation>
    <scope>NUCLEOTIDE SEQUENCE [LARGE SCALE GENOMIC DNA]</scope>
    <source>
        <strain evidence="5">OTTH 0595 / CCAP 157/2 / RCC745</strain>
    </source>
</reference>
<evidence type="ECO:0000256" key="3">
    <source>
        <dbReference type="SAM" id="Coils"/>
    </source>
</evidence>
<dbReference type="PANTHER" id="PTHR21431:SF0">
    <property type="entry name" value="PREFOLDIN SUBUNIT 6"/>
    <property type="match status" value="1"/>
</dbReference>
<dbReference type="GeneID" id="9836378"/>
<dbReference type="FunCoup" id="A0A090LY93">
    <property type="interactions" value="1819"/>
</dbReference>
<dbReference type="Proteomes" id="UP000009170">
    <property type="component" value="Unassembled WGS sequence"/>
</dbReference>
<dbReference type="GO" id="GO:0006457">
    <property type="term" value="P:protein folding"/>
    <property type="evidence" value="ECO:0007669"/>
    <property type="project" value="InterPro"/>
</dbReference>
<dbReference type="FunFam" id="1.10.287.370:FF:000003">
    <property type="entry name" value="Prefoldin subunit 6"/>
    <property type="match status" value="1"/>
</dbReference>
<dbReference type="AlphaFoldDB" id="A0A090LY93"/>
<evidence type="ECO:0000256" key="1">
    <source>
        <dbReference type="ARBA" id="ARBA00008045"/>
    </source>
</evidence>
<dbReference type="PANTHER" id="PTHR21431">
    <property type="entry name" value="PREFOLDIN SUBUNIT 6"/>
    <property type="match status" value="1"/>
</dbReference>
<dbReference type="EMBL" id="CAID01000001">
    <property type="protein sequence ID" value="CEF96741.1"/>
    <property type="molecule type" value="Genomic_DNA"/>
</dbReference>
<dbReference type="GO" id="GO:0051131">
    <property type="term" value="P:chaperone-mediated protein complex assembly"/>
    <property type="evidence" value="ECO:0007669"/>
    <property type="project" value="TreeGrafter"/>
</dbReference>
<dbReference type="GO" id="GO:0051082">
    <property type="term" value="F:unfolded protein binding"/>
    <property type="evidence" value="ECO:0007669"/>
    <property type="project" value="InterPro"/>
</dbReference>
<protein>
    <submittedName>
        <fullName evidence="4">Prefoldin</fullName>
    </submittedName>
</protein>
<dbReference type="RefSeq" id="XP_022838271.1">
    <property type="nucleotide sequence ID" value="XM_022985387.1"/>
</dbReference>